<dbReference type="RefSeq" id="WP_092129061.1">
    <property type="nucleotide sequence ID" value="NZ_FMYU01000008.1"/>
</dbReference>
<evidence type="ECO:0000256" key="5">
    <source>
        <dbReference type="ARBA" id="ARBA00022692"/>
    </source>
</evidence>
<dbReference type="PRINTS" id="PR01651">
    <property type="entry name" value="SECGEXPORT"/>
</dbReference>
<comment type="function">
    <text evidence="10">Involved in protein export. Participates in an early event of protein translocation.</text>
</comment>
<dbReference type="Pfam" id="PF03840">
    <property type="entry name" value="SecG"/>
    <property type="match status" value="1"/>
</dbReference>
<evidence type="ECO:0000256" key="1">
    <source>
        <dbReference type="ARBA" id="ARBA00004651"/>
    </source>
</evidence>
<dbReference type="GO" id="GO:0015450">
    <property type="term" value="F:protein-transporting ATPase activity"/>
    <property type="evidence" value="ECO:0007669"/>
    <property type="project" value="UniProtKB-UniRule"/>
</dbReference>
<keyword evidence="12" id="KW-1185">Reference proteome</keyword>
<dbReference type="InterPro" id="IPR004692">
    <property type="entry name" value="SecG"/>
</dbReference>
<dbReference type="GO" id="GO:0009306">
    <property type="term" value="P:protein secretion"/>
    <property type="evidence" value="ECO:0007669"/>
    <property type="project" value="UniProtKB-UniRule"/>
</dbReference>
<evidence type="ECO:0000256" key="2">
    <source>
        <dbReference type="ARBA" id="ARBA00008445"/>
    </source>
</evidence>
<protein>
    <recommendedName>
        <fullName evidence="10">Protein-export membrane protein SecG</fullName>
    </recommendedName>
</protein>
<dbReference type="GO" id="GO:0005886">
    <property type="term" value="C:plasma membrane"/>
    <property type="evidence" value="ECO:0007669"/>
    <property type="project" value="UniProtKB-SubCell"/>
</dbReference>
<sequence length="93" mass="10036">MLTVLMILQGIMSILLIVLILLQKGKGANMGVSFGAGASDTLFGATGAMSFFAKITWVLAFLFMINSVAISYYVYKNQTQSTIFTNTTTKAPK</sequence>
<dbReference type="PANTHER" id="PTHR34182">
    <property type="entry name" value="PROTEIN-EXPORT MEMBRANE PROTEIN SECG"/>
    <property type="match status" value="1"/>
</dbReference>
<dbReference type="EMBL" id="FMYU01000008">
    <property type="protein sequence ID" value="SDC74523.1"/>
    <property type="molecule type" value="Genomic_DNA"/>
</dbReference>
<dbReference type="GO" id="GO:0043952">
    <property type="term" value="P:protein transport by the Sec complex"/>
    <property type="evidence" value="ECO:0007669"/>
    <property type="project" value="TreeGrafter"/>
</dbReference>
<reference evidence="12" key="1">
    <citation type="submission" date="2016-10" db="EMBL/GenBank/DDBJ databases">
        <authorList>
            <person name="Varghese N."/>
            <person name="Submissions S."/>
        </authorList>
    </citation>
    <scope>NUCLEOTIDE SEQUENCE [LARGE SCALE GENOMIC DNA]</scope>
    <source>
        <strain evidence="12">DSM 8415</strain>
    </source>
</reference>
<feature type="transmembrane region" description="Helical" evidence="10">
    <location>
        <begin position="51"/>
        <end position="75"/>
    </location>
</feature>
<accession>A0A1G6P2W6</accession>
<proteinExistence type="inferred from homology"/>
<evidence type="ECO:0000256" key="8">
    <source>
        <dbReference type="ARBA" id="ARBA00023010"/>
    </source>
</evidence>
<dbReference type="OrthoDB" id="121323at2"/>
<evidence type="ECO:0000256" key="10">
    <source>
        <dbReference type="RuleBase" id="RU365087"/>
    </source>
</evidence>
<comment type="caution">
    <text evidence="10">Lacks conserved residue(s) required for the propagation of feature annotation.</text>
</comment>
<dbReference type="AlphaFoldDB" id="A0A1G6P2W6"/>
<keyword evidence="6 10" id="KW-0653">Protein transport</keyword>
<name>A0A1G6P2W6_9BACT</name>
<keyword evidence="7 10" id="KW-1133">Transmembrane helix</keyword>
<evidence type="ECO:0000313" key="11">
    <source>
        <dbReference type="EMBL" id="SDC74523.1"/>
    </source>
</evidence>
<dbReference type="PANTHER" id="PTHR34182:SF1">
    <property type="entry name" value="PROTEIN-EXPORT MEMBRANE PROTEIN SECG"/>
    <property type="match status" value="1"/>
</dbReference>
<keyword evidence="5 10" id="KW-0812">Transmembrane</keyword>
<dbReference type="Proteomes" id="UP000199411">
    <property type="component" value="Unassembled WGS sequence"/>
</dbReference>
<evidence type="ECO:0000313" key="12">
    <source>
        <dbReference type="Proteomes" id="UP000199411"/>
    </source>
</evidence>
<keyword evidence="8 10" id="KW-0811">Translocation</keyword>
<comment type="subcellular location">
    <subcellularLocation>
        <location evidence="1 10">Cell membrane</location>
        <topology evidence="1 10">Multi-pass membrane protein</topology>
    </subcellularLocation>
</comment>
<dbReference type="GO" id="GO:0065002">
    <property type="term" value="P:intracellular protein transmembrane transport"/>
    <property type="evidence" value="ECO:0007669"/>
    <property type="project" value="TreeGrafter"/>
</dbReference>
<evidence type="ECO:0000256" key="6">
    <source>
        <dbReference type="ARBA" id="ARBA00022927"/>
    </source>
</evidence>
<keyword evidence="9 10" id="KW-0472">Membrane</keyword>
<dbReference type="NCBIfam" id="TIGR00810">
    <property type="entry name" value="secG"/>
    <property type="match status" value="1"/>
</dbReference>
<organism evidence="11 12">
    <name type="scientific">Desulfurella multipotens</name>
    <dbReference type="NCBI Taxonomy" id="79269"/>
    <lineage>
        <taxon>Bacteria</taxon>
        <taxon>Pseudomonadati</taxon>
        <taxon>Campylobacterota</taxon>
        <taxon>Desulfurellia</taxon>
        <taxon>Desulfurellales</taxon>
        <taxon>Desulfurellaceae</taxon>
        <taxon>Desulfurella</taxon>
    </lineage>
</organism>
<evidence type="ECO:0000256" key="3">
    <source>
        <dbReference type="ARBA" id="ARBA00022448"/>
    </source>
</evidence>
<evidence type="ECO:0000256" key="9">
    <source>
        <dbReference type="ARBA" id="ARBA00023136"/>
    </source>
</evidence>
<evidence type="ECO:0000256" key="7">
    <source>
        <dbReference type="ARBA" id="ARBA00022989"/>
    </source>
</evidence>
<evidence type="ECO:0000256" key="4">
    <source>
        <dbReference type="ARBA" id="ARBA00022475"/>
    </source>
</evidence>
<keyword evidence="4 10" id="KW-1003">Cell membrane</keyword>
<gene>
    <name evidence="11" type="ORF">SAMN05660835_01311</name>
</gene>
<keyword evidence="3 10" id="KW-0813">Transport</keyword>
<comment type="similarity">
    <text evidence="2 10">Belongs to the SecG family.</text>
</comment>